<dbReference type="AlphaFoldDB" id="Q1DBV8"/>
<dbReference type="EnsemblBacteria" id="ABF91784">
    <property type="protein sequence ID" value="ABF91784"/>
    <property type="gene ID" value="MXAN_1613"/>
</dbReference>
<dbReference type="KEGG" id="mxa:MXAN_1613"/>
<evidence type="ECO:0000313" key="3">
    <source>
        <dbReference type="Proteomes" id="UP000002402"/>
    </source>
</evidence>
<reference evidence="2 3" key="1">
    <citation type="journal article" date="2006" name="Proc. Natl. Acad. Sci. U.S.A.">
        <title>Evolution of sensory complexity recorded in a myxobacterial genome.</title>
        <authorList>
            <person name="Goldman B.S."/>
            <person name="Nierman W.C."/>
            <person name="Kaiser D."/>
            <person name="Slater S.C."/>
            <person name="Durkin A.S."/>
            <person name="Eisen J.A."/>
            <person name="Ronning C.M."/>
            <person name="Barbazuk W.B."/>
            <person name="Blanchard M."/>
            <person name="Field C."/>
            <person name="Halling C."/>
            <person name="Hinkle G."/>
            <person name="Iartchuk O."/>
            <person name="Kim H.S."/>
            <person name="Mackenzie C."/>
            <person name="Madupu R."/>
            <person name="Miller N."/>
            <person name="Shvartsbeyn A."/>
            <person name="Sullivan S.A."/>
            <person name="Vaudin M."/>
            <person name="Wiegand R."/>
            <person name="Kaplan H.B."/>
        </authorList>
    </citation>
    <scope>NUCLEOTIDE SEQUENCE [LARGE SCALE GENOMIC DNA]</scope>
    <source>
        <strain evidence="3">DK1622</strain>
    </source>
</reference>
<feature type="region of interest" description="Disordered" evidence="1">
    <location>
        <begin position="364"/>
        <end position="387"/>
    </location>
</feature>
<name>Q1DBV8_MYXXD</name>
<feature type="region of interest" description="Disordered" evidence="1">
    <location>
        <begin position="1"/>
        <end position="20"/>
    </location>
</feature>
<dbReference type="STRING" id="246197.MXAN_1613"/>
<dbReference type="EMBL" id="CP000113">
    <property type="protein sequence ID" value="ABF91784.1"/>
    <property type="molecule type" value="Genomic_DNA"/>
</dbReference>
<dbReference type="Proteomes" id="UP000002402">
    <property type="component" value="Chromosome"/>
</dbReference>
<feature type="region of interest" description="Disordered" evidence="1">
    <location>
        <begin position="41"/>
        <end position="60"/>
    </location>
</feature>
<accession>Q1DBV8</accession>
<proteinExistence type="predicted"/>
<evidence type="ECO:0000313" key="2">
    <source>
        <dbReference type="EMBL" id="ABF91784.1"/>
    </source>
</evidence>
<organism evidence="2 3">
    <name type="scientific">Myxococcus xanthus (strain DK1622)</name>
    <dbReference type="NCBI Taxonomy" id="246197"/>
    <lineage>
        <taxon>Bacteria</taxon>
        <taxon>Pseudomonadati</taxon>
        <taxon>Myxococcota</taxon>
        <taxon>Myxococcia</taxon>
        <taxon>Myxococcales</taxon>
        <taxon>Cystobacterineae</taxon>
        <taxon>Myxococcaceae</taxon>
        <taxon>Myxococcus</taxon>
    </lineage>
</organism>
<keyword evidence="3" id="KW-1185">Reference proteome</keyword>
<evidence type="ECO:0000256" key="1">
    <source>
        <dbReference type="SAM" id="MobiDB-lite"/>
    </source>
</evidence>
<sequence>MPRHHAAGRAHPPAPLSPQRNAMKVRSLIASTLSAAVLSACADSSAPPPPKLDAEAPYTDLPDRRVPVSGVIFDPEAMFYTFVMWPPDPEDPEAGPPLPALLYGMPTVMRASVWGAQVSMVGPTGEVVDTSGPAMPPWGNFQTEGIPSDPTVPYLMRAEPAPGLSVGAADMFPEEEGHAPIPAVPYYATTSLRPIAATGTQCLIQSPAIVGEAGALGALAQVISEETGTSVSPASLADASSGRSVALLWVYSPSPVLDAFLFPSGDIAAETTAGTLYAIDWAPPGSFPGQTEMGYFAIPGGMSSLGYYALVVQPGAPSALTVSFVDTLEDEEEGRPWEVPPFFVEGLPPGVSFTRLFAMEASPPVEENPYEEPAPPPDFGFLCYPEG</sequence>
<gene>
    <name evidence="2" type="ordered locus">MXAN_1613</name>
</gene>
<dbReference type="HOGENOM" id="CLU_764679_0_0_7"/>
<protein>
    <submittedName>
        <fullName evidence="2">Uncharacterized protein</fullName>
    </submittedName>
</protein>